<dbReference type="PROSITE" id="PS51999">
    <property type="entry name" value="ZF_GRF"/>
    <property type="match status" value="1"/>
</dbReference>
<accession>A0ABR2FXC5</accession>
<evidence type="ECO:0000313" key="7">
    <source>
        <dbReference type="Proteomes" id="UP001472677"/>
    </source>
</evidence>
<dbReference type="EMBL" id="JBBPBM010000004">
    <property type="protein sequence ID" value="KAK8588904.1"/>
    <property type="molecule type" value="Genomic_DNA"/>
</dbReference>
<feature type="domain" description="GRF-type" evidence="5">
    <location>
        <begin position="10"/>
        <end position="52"/>
    </location>
</feature>
<dbReference type="Proteomes" id="UP001472677">
    <property type="component" value="Unassembled WGS sequence"/>
</dbReference>
<dbReference type="InterPro" id="IPR010666">
    <property type="entry name" value="Znf_GRF"/>
</dbReference>
<reference evidence="6 7" key="1">
    <citation type="journal article" date="2024" name="G3 (Bethesda)">
        <title>Genome assembly of Hibiscus sabdariffa L. provides insights into metabolisms of medicinal natural products.</title>
        <authorList>
            <person name="Kim T."/>
        </authorList>
    </citation>
    <scope>NUCLEOTIDE SEQUENCE [LARGE SCALE GENOMIC DNA]</scope>
    <source>
        <strain evidence="6">TK-2024</strain>
        <tissue evidence="6">Old leaves</tissue>
    </source>
</reference>
<evidence type="ECO:0000259" key="5">
    <source>
        <dbReference type="PROSITE" id="PS51999"/>
    </source>
</evidence>
<sequence>MDSRREIPKCNCGQDADLKTSWSNVNPGRRFFDCSKYGVGRNCNFFMWCDPEIGNRERIVLVGLLKKIRKMEDGRKKERMFLDFLFGYVC</sequence>
<comment type="caution">
    <text evidence="6">The sequence shown here is derived from an EMBL/GenBank/DDBJ whole genome shotgun (WGS) entry which is preliminary data.</text>
</comment>
<keyword evidence="1" id="KW-0479">Metal-binding</keyword>
<keyword evidence="3" id="KW-0862">Zinc</keyword>
<proteinExistence type="predicted"/>
<dbReference type="Pfam" id="PF06839">
    <property type="entry name" value="Zn_ribbon_GRF"/>
    <property type="match status" value="1"/>
</dbReference>
<evidence type="ECO:0000313" key="6">
    <source>
        <dbReference type="EMBL" id="KAK8588904.1"/>
    </source>
</evidence>
<evidence type="ECO:0000256" key="1">
    <source>
        <dbReference type="ARBA" id="ARBA00022723"/>
    </source>
</evidence>
<dbReference type="PANTHER" id="PTHR33248">
    <property type="entry name" value="ZINC ION-BINDING PROTEIN"/>
    <property type="match status" value="1"/>
</dbReference>
<evidence type="ECO:0000256" key="2">
    <source>
        <dbReference type="ARBA" id="ARBA00022771"/>
    </source>
</evidence>
<protein>
    <recommendedName>
        <fullName evidence="5">GRF-type domain-containing protein</fullName>
    </recommendedName>
</protein>
<keyword evidence="2 4" id="KW-0863">Zinc-finger</keyword>
<name>A0ABR2FXC5_9ROSI</name>
<organism evidence="6 7">
    <name type="scientific">Hibiscus sabdariffa</name>
    <name type="common">roselle</name>
    <dbReference type="NCBI Taxonomy" id="183260"/>
    <lineage>
        <taxon>Eukaryota</taxon>
        <taxon>Viridiplantae</taxon>
        <taxon>Streptophyta</taxon>
        <taxon>Embryophyta</taxon>
        <taxon>Tracheophyta</taxon>
        <taxon>Spermatophyta</taxon>
        <taxon>Magnoliopsida</taxon>
        <taxon>eudicotyledons</taxon>
        <taxon>Gunneridae</taxon>
        <taxon>Pentapetalae</taxon>
        <taxon>rosids</taxon>
        <taxon>malvids</taxon>
        <taxon>Malvales</taxon>
        <taxon>Malvaceae</taxon>
        <taxon>Malvoideae</taxon>
        <taxon>Hibiscus</taxon>
    </lineage>
</organism>
<evidence type="ECO:0000256" key="4">
    <source>
        <dbReference type="PROSITE-ProRule" id="PRU01343"/>
    </source>
</evidence>
<gene>
    <name evidence="6" type="ORF">V6N12_023316</name>
</gene>
<keyword evidence="7" id="KW-1185">Reference proteome</keyword>
<evidence type="ECO:0000256" key="3">
    <source>
        <dbReference type="ARBA" id="ARBA00022833"/>
    </source>
</evidence>